<feature type="region of interest" description="Disordered" evidence="3">
    <location>
        <begin position="1"/>
        <end position="23"/>
    </location>
</feature>
<name>A0AA48LAG6_9TREE</name>
<dbReference type="GO" id="GO:0003677">
    <property type="term" value="F:DNA binding"/>
    <property type="evidence" value="ECO:0007669"/>
    <property type="project" value="InterPro"/>
</dbReference>
<dbReference type="PROSITE" id="PS50048">
    <property type="entry name" value="ZN2_CY6_FUNGAL_2"/>
    <property type="match status" value="1"/>
</dbReference>
<evidence type="ECO:0000313" key="7">
    <source>
        <dbReference type="Proteomes" id="UP001233271"/>
    </source>
</evidence>
<feature type="compositionally biased region" description="Low complexity" evidence="3">
    <location>
        <begin position="535"/>
        <end position="552"/>
    </location>
</feature>
<keyword evidence="4" id="KW-1133">Transmembrane helix</keyword>
<dbReference type="KEGG" id="ccac:CcaHIS019_0705800"/>
<dbReference type="SUPFAM" id="SSF57701">
    <property type="entry name" value="Zn2/Cys6 DNA-binding domain"/>
    <property type="match status" value="1"/>
</dbReference>
<dbReference type="GO" id="GO:0000981">
    <property type="term" value="F:DNA-binding transcription factor activity, RNA polymerase II-specific"/>
    <property type="evidence" value="ECO:0007669"/>
    <property type="project" value="InterPro"/>
</dbReference>
<accession>A0AA48LAG6</accession>
<keyword evidence="4" id="KW-0472">Membrane</keyword>
<dbReference type="PROSITE" id="PS00463">
    <property type="entry name" value="ZN2_CY6_FUNGAL_1"/>
    <property type="match status" value="1"/>
</dbReference>
<evidence type="ECO:0000256" key="1">
    <source>
        <dbReference type="ARBA" id="ARBA00022723"/>
    </source>
</evidence>
<dbReference type="RefSeq" id="XP_060460264.1">
    <property type="nucleotide sequence ID" value="XM_060604029.1"/>
</dbReference>
<dbReference type="SMART" id="SM00066">
    <property type="entry name" value="GAL4"/>
    <property type="match status" value="1"/>
</dbReference>
<dbReference type="PANTHER" id="PTHR47431">
    <property type="entry name" value="ZN(II)2CYS6 TRANSCRIPTION FACTOR (EUROFUNG)-RELATED"/>
    <property type="match status" value="1"/>
</dbReference>
<dbReference type="InterPro" id="IPR001138">
    <property type="entry name" value="Zn2Cys6_DnaBD"/>
</dbReference>
<feature type="region of interest" description="Disordered" evidence="3">
    <location>
        <begin position="533"/>
        <end position="618"/>
    </location>
</feature>
<dbReference type="EMBL" id="AP028219">
    <property type="protein sequence ID" value="BEI94999.1"/>
    <property type="molecule type" value="Genomic_DNA"/>
</dbReference>
<dbReference type="GeneID" id="85498869"/>
<evidence type="ECO:0000313" key="6">
    <source>
        <dbReference type="EMBL" id="BEI94999.1"/>
    </source>
</evidence>
<evidence type="ECO:0000256" key="4">
    <source>
        <dbReference type="SAM" id="Phobius"/>
    </source>
</evidence>
<feature type="compositionally biased region" description="Polar residues" evidence="3">
    <location>
        <begin position="600"/>
        <end position="610"/>
    </location>
</feature>
<keyword evidence="2" id="KW-0539">Nucleus</keyword>
<feature type="compositionally biased region" description="Polar residues" evidence="3">
    <location>
        <begin position="555"/>
        <end position="591"/>
    </location>
</feature>
<dbReference type="InterPro" id="IPR036864">
    <property type="entry name" value="Zn2-C6_fun-type_DNA-bd_sf"/>
</dbReference>
<feature type="compositionally biased region" description="Acidic residues" evidence="3">
    <location>
        <begin position="447"/>
        <end position="456"/>
    </location>
</feature>
<feature type="region of interest" description="Disordered" evidence="3">
    <location>
        <begin position="171"/>
        <end position="191"/>
    </location>
</feature>
<dbReference type="InterPro" id="IPR007219">
    <property type="entry name" value="XnlR_reg_dom"/>
</dbReference>
<dbReference type="Pfam" id="PF00172">
    <property type="entry name" value="Zn_clus"/>
    <property type="match status" value="1"/>
</dbReference>
<keyword evidence="1" id="KW-0479">Metal-binding</keyword>
<feature type="transmembrane region" description="Helical" evidence="4">
    <location>
        <begin position="811"/>
        <end position="833"/>
    </location>
</feature>
<feature type="domain" description="Zn(2)-C6 fungal-type" evidence="5">
    <location>
        <begin position="32"/>
        <end position="62"/>
    </location>
</feature>
<keyword evidence="4" id="KW-0812">Transmembrane</keyword>
<evidence type="ECO:0000256" key="2">
    <source>
        <dbReference type="ARBA" id="ARBA00023242"/>
    </source>
</evidence>
<feature type="compositionally biased region" description="Polar residues" evidence="3">
    <location>
        <begin position="460"/>
        <end position="478"/>
    </location>
</feature>
<dbReference type="PANTHER" id="PTHR47431:SF1">
    <property type="entry name" value="ZN(II)2CYS6 TRANSCRIPTION FACTOR (EUROFUNG)"/>
    <property type="match status" value="1"/>
</dbReference>
<dbReference type="Pfam" id="PF04082">
    <property type="entry name" value="Fungal_trans"/>
    <property type="match status" value="1"/>
</dbReference>
<reference evidence="6" key="1">
    <citation type="journal article" date="2023" name="BMC Genomics">
        <title>Chromosome-level genome assemblies of Cutaneotrichosporon spp. (Trichosporonales, Basidiomycota) reveal imbalanced evolution between nucleotide sequences and chromosome synteny.</title>
        <authorList>
            <person name="Kobayashi Y."/>
            <person name="Kayamori A."/>
            <person name="Aoki K."/>
            <person name="Shiwa Y."/>
            <person name="Matsutani M."/>
            <person name="Fujita N."/>
            <person name="Sugita T."/>
            <person name="Iwasaki W."/>
            <person name="Tanaka N."/>
            <person name="Takashima M."/>
        </authorList>
    </citation>
    <scope>NUCLEOTIDE SEQUENCE</scope>
    <source>
        <strain evidence="6">HIS019</strain>
    </source>
</reference>
<dbReference type="CDD" id="cd00067">
    <property type="entry name" value="GAL4"/>
    <property type="match status" value="1"/>
</dbReference>
<evidence type="ECO:0000259" key="5">
    <source>
        <dbReference type="PROSITE" id="PS50048"/>
    </source>
</evidence>
<proteinExistence type="predicted"/>
<evidence type="ECO:0000256" key="3">
    <source>
        <dbReference type="SAM" id="MobiDB-lite"/>
    </source>
</evidence>
<keyword evidence="7" id="KW-1185">Reference proteome</keyword>
<sequence length="909" mass="98381">MNQNGQYSQPVAGVGKWPKDKDQPIHGPVKAACLSCRKKKAKCDGGKPSCLQCQQKQLECIYVRSRRGGARKKRNPAAPSALSEFLKKLDSLIGVPQYDLRHAEPQPGDDPSNVVRMFTDRDEIFRCYYNEVHPFLAVMPPRHYLVDVMPTLLPDSPFLLAAQTVMTLAPHPMDLDPRSPRSKRLRSSASAALGRKTMEAVHRAMALGPEGGIEAIQALTILAVWEWGSTNNASAAMDLFRQAVQIAVSMGIHDMDAGGTGFSLEGIDWRRDMKRRTWWILYVYQLTSGLVSGLQPPLGPDDPSIKVDFPVCSDKDRTWSTWINCIRQCFRVVNMINVLAMDGAPAEGGMKGWGSAHDAPEISPEQQELKRLQMVAIDRQIMELMKQTEKMSVVEQVPGGEEDVVRNQQIATRFGLAVIHIHQHRMTAFPEVSLFSKRICGLKGSSDDEESEEDEFVGTATPQSIPPSASYSQTMSTPAQQPMMDMPTMPGGWPFGGLDTFGMGNSMMPGHGLDGSFSDSDVYQVDQLMASLGTQGQPPQQQQFSQQAYQPPISQPHSNGNGTMANPTSSPGNMNQENATALNGQNTNIASPSVGGVDLQSPSYTQSPQMPNANAPVAPLNPALANNWHYNLQNDSIVDDMWQPENFPTYLPTPWFAQQGGAQSLINTINPDADPTPFPALEGSNNNAGLQDLTQLNVRGSYQSNLQTAVLEAAAPALPAVAPAGVPQQPVAPPSVSGSMLSSNASKKHKAWGVDENGDLAPTDDVKAAQALEVFPPGISLARCATAAHTIVRLEILHRSAALALDGSPKWIPFCSCGLIAGAYAFLLLVLAVQAENTFGTYSEARSEEVESLLTNVKIILGGLEAYGTMWEGIDMMAREVRAAVEAATQLPLEVQSQMSGRSSMSPGA</sequence>
<organism evidence="6 7">
    <name type="scientific">Cutaneotrichosporon cavernicola</name>
    <dbReference type="NCBI Taxonomy" id="279322"/>
    <lineage>
        <taxon>Eukaryota</taxon>
        <taxon>Fungi</taxon>
        <taxon>Dikarya</taxon>
        <taxon>Basidiomycota</taxon>
        <taxon>Agaricomycotina</taxon>
        <taxon>Tremellomycetes</taxon>
        <taxon>Trichosporonales</taxon>
        <taxon>Trichosporonaceae</taxon>
        <taxon>Cutaneotrichosporon</taxon>
    </lineage>
</organism>
<dbReference type="GO" id="GO:0008270">
    <property type="term" value="F:zinc ion binding"/>
    <property type="evidence" value="ECO:0007669"/>
    <property type="project" value="InterPro"/>
</dbReference>
<gene>
    <name evidence="6" type="ORF">CcaverHIS019_0705800</name>
</gene>
<dbReference type="SMART" id="SM00906">
    <property type="entry name" value="Fungal_trans"/>
    <property type="match status" value="1"/>
</dbReference>
<dbReference type="AlphaFoldDB" id="A0AA48LAG6"/>
<protein>
    <recommendedName>
        <fullName evidence="5">Zn(2)-C6 fungal-type domain-containing protein</fullName>
    </recommendedName>
</protein>
<dbReference type="Gene3D" id="4.10.240.10">
    <property type="entry name" value="Zn(2)-C6 fungal-type DNA-binding domain"/>
    <property type="match status" value="1"/>
</dbReference>
<dbReference type="Proteomes" id="UP001233271">
    <property type="component" value="Chromosome 7b"/>
</dbReference>
<dbReference type="GO" id="GO:0006351">
    <property type="term" value="P:DNA-templated transcription"/>
    <property type="evidence" value="ECO:0007669"/>
    <property type="project" value="InterPro"/>
</dbReference>
<feature type="region of interest" description="Disordered" evidence="3">
    <location>
        <begin position="444"/>
        <end position="478"/>
    </location>
</feature>
<dbReference type="CDD" id="cd12148">
    <property type="entry name" value="fungal_TF_MHR"/>
    <property type="match status" value="1"/>
</dbReference>